<dbReference type="RefSeq" id="WP_211632584.1">
    <property type="nucleotide sequence ID" value="NZ_CP073100.1"/>
</dbReference>
<evidence type="ECO:0000256" key="1">
    <source>
        <dbReference type="SAM" id="Phobius"/>
    </source>
</evidence>
<dbReference type="Gene3D" id="3.10.310.50">
    <property type="match status" value="1"/>
</dbReference>
<evidence type="ECO:0000313" key="3">
    <source>
        <dbReference type="Proteomes" id="UP000676169"/>
    </source>
</evidence>
<accession>A0A975J159</accession>
<reference evidence="2" key="1">
    <citation type="submission" date="2021-04" db="EMBL/GenBank/DDBJ databases">
        <title>Luteolibacter sp. 32A isolated from the skin of an Anderson's salamander (Ambystoma andersonii).</title>
        <authorList>
            <person name="Spergser J."/>
            <person name="Busse H.-J."/>
        </authorList>
    </citation>
    <scope>NUCLEOTIDE SEQUENCE</scope>
    <source>
        <strain evidence="2">32A</strain>
    </source>
</reference>
<sequence length="244" mass="27597">MFLLLFVLGWHPARAESPSFEYGPRPDNSIYDPEQSLSPEMAKRLGDELIHLQSRERADVIIVLLPSIGELPPEHVARRFDEAWGKDVLHAVVLDVAGRNDGPWIHVGGEVTNSDRKEVIPRMTKDALRLARQEPDRESCLRSASIQTSDILRYLKGKVKTQVEVYQSERFRERQQKERDAEQRRILLVSAAAGVVPLAGVLFVIGSVIWRCRSRRFPEIIWTRRLGAPHAGGNNAVIDLGPSR</sequence>
<gene>
    <name evidence="2" type="ORF">KBB96_04065</name>
</gene>
<keyword evidence="1" id="KW-0812">Transmembrane</keyword>
<dbReference type="KEGG" id="lamb:KBB96_04065"/>
<organism evidence="2 3">
    <name type="scientific">Luteolibacter ambystomatis</name>
    <dbReference type="NCBI Taxonomy" id="2824561"/>
    <lineage>
        <taxon>Bacteria</taxon>
        <taxon>Pseudomonadati</taxon>
        <taxon>Verrucomicrobiota</taxon>
        <taxon>Verrucomicrobiia</taxon>
        <taxon>Verrucomicrobiales</taxon>
        <taxon>Verrucomicrobiaceae</taxon>
        <taxon>Luteolibacter</taxon>
    </lineage>
</organism>
<dbReference type="AlphaFoldDB" id="A0A975J159"/>
<keyword evidence="3" id="KW-1185">Reference proteome</keyword>
<name>A0A975J159_9BACT</name>
<dbReference type="EMBL" id="CP073100">
    <property type="protein sequence ID" value="QUE52069.1"/>
    <property type="molecule type" value="Genomic_DNA"/>
</dbReference>
<evidence type="ECO:0008006" key="4">
    <source>
        <dbReference type="Google" id="ProtNLM"/>
    </source>
</evidence>
<proteinExistence type="predicted"/>
<keyword evidence="1" id="KW-1133">Transmembrane helix</keyword>
<keyword evidence="1" id="KW-0472">Membrane</keyword>
<protein>
    <recommendedName>
        <fullName evidence="4">TPM domain-containing protein</fullName>
    </recommendedName>
</protein>
<dbReference type="Proteomes" id="UP000676169">
    <property type="component" value="Chromosome"/>
</dbReference>
<feature type="transmembrane region" description="Helical" evidence="1">
    <location>
        <begin position="186"/>
        <end position="210"/>
    </location>
</feature>
<evidence type="ECO:0000313" key="2">
    <source>
        <dbReference type="EMBL" id="QUE52069.1"/>
    </source>
</evidence>